<protein>
    <submittedName>
        <fullName evidence="1">Uncharacterized protein</fullName>
    </submittedName>
</protein>
<organism evidence="1 2">
    <name type="scientific">Funiculus sociatus GB2-A5</name>
    <dbReference type="NCBI Taxonomy" id="2933946"/>
    <lineage>
        <taxon>Bacteria</taxon>
        <taxon>Bacillati</taxon>
        <taxon>Cyanobacteriota</taxon>
        <taxon>Cyanophyceae</taxon>
        <taxon>Coleofasciculales</taxon>
        <taxon>Coleofasciculaceae</taxon>
        <taxon>Funiculus</taxon>
    </lineage>
</organism>
<dbReference type="EMBL" id="JAMPKK010000026">
    <property type="protein sequence ID" value="MEP0865427.1"/>
    <property type="molecule type" value="Genomic_DNA"/>
</dbReference>
<keyword evidence="2" id="KW-1185">Reference proteome</keyword>
<evidence type="ECO:0000313" key="1">
    <source>
        <dbReference type="EMBL" id="MEP0865427.1"/>
    </source>
</evidence>
<dbReference type="RefSeq" id="WP_190421373.1">
    <property type="nucleotide sequence ID" value="NZ_JAMPKK010000026.1"/>
</dbReference>
<gene>
    <name evidence="1" type="ORF">NDI37_13225</name>
</gene>
<accession>A0ABV0JPV4</accession>
<evidence type="ECO:0000313" key="2">
    <source>
        <dbReference type="Proteomes" id="UP001442494"/>
    </source>
</evidence>
<reference evidence="1 2" key="1">
    <citation type="submission" date="2022-04" db="EMBL/GenBank/DDBJ databases">
        <title>Positive selection, recombination, and allopatry shape intraspecific diversity of widespread and dominant cyanobacteria.</title>
        <authorList>
            <person name="Wei J."/>
            <person name="Shu W."/>
            <person name="Hu C."/>
        </authorList>
    </citation>
    <scope>NUCLEOTIDE SEQUENCE [LARGE SCALE GENOMIC DNA]</scope>
    <source>
        <strain evidence="1 2">GB2-A5</strain>
    </source>
</reference>
<dbReference type="Proteomes" id="UP001442494">
    <property type="component" value="Unassembled WGS sequence"/>
</dbReference>
<proteinExistence type="predicted"/>
<comment type="caution">
    <text evidence="1">The sequence shown here is derived from an EMBL/GenBank/DDBJ whole genome shotgun (WGS) entry which is preliminary data.</text>
</comment>
<sequence length="405" mass="44555">MSKVSLMTAQQLKNISPVNIDGLGSIATCSMAAFQDRLYLARICEAGKKSYNGKILRYDSENDSWEEVYAGALEGENNYKGVGSGNSASGIPLAIAFLEETHSLIVSLLSPSSSQLLHSEDGKTFHTLPEPQLDNHVLSFRRLLPFQNRLYAIPADNTAKNLICACDDPETGKWQAVNLPGFDNLDNQAVSQIVTFNNCLYAGTVNPETGFQIWKTQDTNQTSYTWKQIISDGARGYAFNSCVSSMVVFQGNLYFASGMPADSYDRGNDIPITAPEIIRIYPDDSWDLIVGAPKFTPDGLKVPLSVMGAGFDDSHNCTLQFMTVHNDCLYVGTQGKGGFQLWATEDGEIWEPIRLEPLSDRRDIEIYTVVTTPLGLVTVLGKTNLQNTDNPSKPKTHDVEVWLGK</sequence>
<dbReference type="SUPFAM" id="SSF63825">
    <property type="entry name" value="YWTD domain"/>
    <property type="match status" value="1"/>
</dbReference>
<name>A0ABV0JPV4_9CYAN</name>